<evidence type="ECO:0000313" key="1">
    <source>
        <dbReference type="EMBL" id="CAK1580619.1"/>
    </source>
</evidence>
<gene>
    <name evidence="1" type="ORF">PARMNEM_LOCUS2391</name>
</gene>
<accession>A0AAV1KDK1</accession>
<comment type="caution">
    <text evidence="1">The sequence shown here is derived from an EMBL/GenBank/DDBJ whole genome shotgun (WGS) entry which is preliminary data.</text>
</comment>
<dbReference type="Proteomes" id="UP001314205">
    <property type="component" value="Unassembled WGS sequence"/>
</dbReference>
<dbReference type="AlphaFoldDB" id="A0AAV1KDK1"/>
<organism evidence="1 2">
    <name type="scientific">Parnassius mnemosyne</name>
    <name type="common">clouded apollo</name>
    <dbReference type="NCBI Taxonomy" id="213953"/>
    <lineage>
        <taxon>Eukaryota</taxon>
        <taxon>Metazoa</taxon>
        <taxon>Ecdysozoa</taxon>
        <taxon>Arthropoda</taxon>
        <taxon>Hexapoda</taxon>
        <taxon>Insecta</taxon>
        <taxon>Pterygota</taxon>
        <taxon>Neoptera</taxon>
        <taxon>Endopterygota</taxon>
        <taxon>Lepidoptera</taxon>
        <taxon>Glossata</taxon>
        <taxon>Ditrysia</taxon>
        <taxon>Papilionoidea</taxon>
        <taxon>Papilionidae</taxon>
        <taxon>Parnassiinae</taxon>
        <taxon>Parnassini</taxon>
        <taxon>Parnassius</taxon>
        <taxon>Driopa</taxon>
    </lineage>
</organism>
<reference evidence="1 2" key="1">
    <citation type="submission" date="2023-11" db="EMBL/GenBank/DDBJ databases">
        <authorList>
            <person name="Hedman E."/>
            <person name="Englund M."/>
            <person name="Stromberg M."/>
            <person name="Nyberg Akerstrom W."/>
            <person name="Nylinder S."/>
            <person name="Jareborg N."/>
            <person name="Kallberg Y."/>
            <person name="Kronander E."/>
        </authorList>
    </citation>
    <scope>NUCLEOTIDE SEQUENCE [LARGE SCALE GENOMIC DNA]</scope>
</reference>
<keyword evidence="2" id="KW-1185">Reference proteome</keyword>
<evidence type="ECO:0000313" key="2">
    <source>
        <dbReference type="Proteomes" id="UP001314205"/>
    </source>
</evidence>
<sequence>MLFVAFLVAGVHELEQPFNVKCMLARLLSNVINKKHIFVYIIYKLVMPVTRLHGISNSFMGQCIRFYNKIPEHVQSLSINKFKSFIKEKLYKKGYYNIKEYMNENNPWE</sequence>
<proteinExistence type="predicted"/>
<dbReference type="EMBL" id="CAVLGL010000013">
    <property type="protein sequence ID" value="CAK1580619.1"/>
    <property type="molecule type" value="Genomic_DNA"/>
</dbReference>
<name>A0AAV1KDK1_9NEOP</name>
<protein>
    <submittedName>
        <fullName evidence="1">Uncharacterized protein</fullName>
    </submittedName>
</protein>